<feature type="transmembrane region" description="Helical" evidence="9">
    <location>
        <begin position="115"/>
        <end position="140"/>
    </location>
</feature>
<evidence type="ECO:0000256" key="4">
    <source>
        <dbReference type="ARBA" id="ARBA00022737"/>
    </source>
</evidence>
<dbReference type="PANTHER" id="PTHR24223:SF443">
    <property type="entry name" value="MULTIDRUG-RESISTANCE LIKE PROTEIN 1, ISOFORM I"/>
    <property type="match status" value="1"/>
</dbReference>
<dbReference type="GO" id="GO:0140359">
    <property type="term" value="F:ABC-type transporter activity"/>
    <property type="evidence" value="ECO:0007669"/>
    <property type="project" value="InterPro"/>
</dbReference>
<dbReference type="InterPro" id="IPR050173">
    <property type="entry name" value="ABC_transporter_C-like"/>
</dbReference>
<organism evidence="11 12">
    <name type="scientific">Aphanomyces euteiches</name>
    <dbReference type="NCBI Taxonomy" id="100861"/>
    <lineage>
        <taxon>Eukaryota</taxon>
        <taxon>Sar</taxon>
        <taxon>Stramenopiles</taxon>
        <taxon>Oomycota</taxon>
        <taxon>Saprolegniomycetes</taxon>
        <taxon>Saprolegniales</taxon>
        <taxon>Verrucalvaceae</taxon>
        <taxon>Aphanomyces</taxon>
    </lineage>
</organism>
<evidence type="ECO:0000256" key="8">
    <source>
        <dbReference type="ARBA" id="ARBA00023136"/>
    </source>
</evidence>
<keyword evidence="3 9" id="KW-0812">Transmembrane</keyword>
<evidence type="ECO:0000256" key="6">
    <source>
        <dbReference type="ARBA" id="ARBA00022840"/>
    </source>
</evidence>
<dbReference type="Proteomes" id="UP000481153">
    <property type="component" value="Unassembled WGS sequence"/>
</dbReference>
<comment type="subcellular location">
    <subcellularLocation>
        <location evidence="1">Endomembrane system</location>
        <topology evidence="1">Multi-pass membrane protein</topology>
    </subcellularLocation>
</comment>
<evidence type="ECO:0000256" key="5">
    <source>
        <dbReference type="ARBA" id="ARBA00022741"/>
    </source>
</evidence>
<keyword evidence="6" id="KW-0067">ATP-binding</keyword>
<evidence type="ECO:0000256" key="2">
    <source>
        <dbReference type="ARBA" id="ARBA00022448"/>
    </source>
</evidence>
<gene>
    <name evidence="11" type="ORF">Ae201684_000983</name>
</gene>
<keyword evidence="5" id="KW-0547">Nucleotide-binding</keyword>
<evidence type="ECO:0000256" key="7">
    <source>
        <dbReference type="ARBA" id="ARBA00022989"/>
    </source>
</evidence>
<keyword evidence="8 9" id="KW-0472">Membrane</keyword>
<feature type="transmembrane region" description="Helical" evidence="9">
    <location>
        <begin position="165"/>
        <end position="185"/>
    </location>
</feature>
<evidence type="ECO:0000259" key="10">
    <source>
        <dbReference type="PROSITE" id="PS50929"/>
    </source>
</evidence>
<dbReference type="PROSITE" id="PS50929">
    <property type="entry name" value="ABC_TM1F"/>
    <property type="match status" value="1"/>
</dbReference>
<dbReference type="SUPFAM" id="SSF90123">
    <property type="entry name" value="ABC transporter transmembrane region"/>
    <property type="match status" value="1"/>
</dbReference>
<keyword evidence="7 9" id="KW-1133">Transmembrane helix</keyword>
<sequence>MSYPRGVRLACVSAEPSSLQVASSRSRGNQTMLHLDLLHLRPSHLFLTPSASSPFPLHFNGENFTPIDELSNLPYDKDDDEQSAKKHVSASTSGKLILDEARSEGRVSAAVFQGYLDAIGGWSVVAFWVFLLSTWQILIISGDRWLSRWSSTTTTVSETTFLAEALYYLIVYAILAASGVAATMLRTYTILMSCLRAPVRYFDTTPLGRLLNRFSNDMNTVDTQLPLLVSGGLAVIAMTFFQLATTVVVLRSLGLALVPLVVVYARIAAFYVHPARAVERVNKTTK</sequence>
<dbReference type="AlphaFoldDB" id="A0A6G0XVJ4"/>
<dbReference type="Gene3D" id="1.20.1560.10">
    <property type="entry name" value="ABC transporter type 1, transmembrane domain"/>
    <property type="match status" value="1"/>
</dbReference>
<protein>
    <recommendedName>
        <fullName evidence="10">ABC transmembrane type-1 domain-containing protein</fullName>
    </recommendedName>
</protein>
<dbReference type="GO" id="GO:0016020">
    <property type="term" value="C:membrane"/>
    <property type="evidence" value="ECO:0007669"/>
    <property type="project" value="InterPro"/>
</dbReference>
<evidence type="ECO:0000256" key="1">
    <source>
        <dbReference type="ARBA" id="ARBA00004127"/>
    </source>
</evidence>
<feature type="domain" description="ABC transmembrane type-1" evidence="10">
    <location>
        <begin position="129"/>
        <end position="286"/>
    </location>
</feature>
<dbReference type="InterPro" id="IPR036640">
    <property type="entry name" value="ABC1_TM_sf"/>
</dbReference>
<reference evidence="11 12" key="1">
    <citation type="submission" date="2019-07" db="EMBL/GenBank/DDBJ databases">
        <title>Genomics analysis of Aphanomyces spp. identifies a new class of oomycete effector associated with host adaptation.</title>
        <authorList>
            <person name="Gaulin E."/>
        </authorList>
    </citation>
    <scope>NUCLEOTIDE SEQUENCE [LARGE SCALE GENOMIC DNA]</scope>
    <source>
        <strain evidence="11 12">ATCC 201684</strain>
    </source>
</reference>
<dbReference type="VEuPathDB" id="FungiDB:AeMF1_006552"/>
<comment type="caution">
    <text evidence="11">The sequence shown here is derived from an EMBL/GenBank/DDBJ whole genome shotgun (WGS) entry which is preliminary data.</text>
</comment>
<feature type="transmembrane region" description="Helical" evidence="9">
    <location>
        <begin position="225"/>
        <end position="244"/>
    </location>
</feature>
<dbReference type="EMBL" id="VJMJ01000009">
    <property type="protein sequence ID" value="KAF0744507.1"/>
    <property type="molecule type" value="Genomic_DNA"/>
</dbReference>
<dbReference type="InterPro" id="IPR011527">
    <property type="entry name" value="ABC1_TM_dom"/>
</dbReference>
<evidence type="ECO:0000256" key="9">
    <source>
        <dbReference type="SAM" id="Phobius"/>
    </source>
</evidence>
<keyword evidence="2" id="KW-0813">Transport</keyword>
<evidence type="ECO:0000313" key="12">
    <source>
        <dbReference type="Proteomes" id="UP000481153"/>
    </source>
</evidence>
<keyword evidence="4" id="KW-0677">Repeat</keyword>
<accession>A0A6G0XVJ4</accession>
<feature type="transmembrane region" description="Helical" evidence="9">
    <location>
        <begin position="250"/>
        <end position="272"/>
    </location>
</feature>
<evidence type="ECO:0000256" key="3">
    <source>
        <dbReference type="ARBA" id="ARBA00022692"/>
    </source>
</evidence>
<proteinExistence type="predicted"/>
<name>A0A6G0XVJ4_9STRA</name>
<keyword evidence="12" id="KW-1185">Reference proteome</keyword>
<evidence type="ECO:0000313" key="11">
    <source>
        <dbReference type="EMBL" id="KAF0744507.1"/>
    </source>
</evidence>
<dbReference type="GO" id="GO:0005524">
    <property type="term" value="F:ATP binding"/>
    <property type="evidence" value="ECO:0007669"/>
    <property type="project" value="UniProtKB-KW"/>
</dbReference>
<dbReference type="VEuPathDB" id="FungiDB:AeMF1_007171"/>
<dbReference type="PANTHER" id="PTHR24223">
    <property type="entry name" value="ATP-BINDING CASSETTE SUB-FAMILY C"/>
    <property type="match status" value="1"/>
</dbReference>
<dbReference type="GO" id="GO:0012505">
    <property type="term" value="C:endomembrane system"/>
    <property type="evidence" value="ECO:0007669"/>
    <property type="project" value="UniProtKB-SubCell"/>
</dbReference>
<dbReference type="Pfam" id="PF00664">
    <property type="entry name" value="ABC_membrane"/>
    <property type="match status" value="1"/>
</dbReference>